<reference evidence="4 5" key="1">
    <citation type="submission" date="2019-04" db="EMBL/GenBank/DDBJ databases">
        <title>Azoarcus rhizosphaerae sp. nov. isolated from rhizosphere of Ficus religiosa.</title>
        <authorList>
            <person name="Lin S.-Y."/>
            <person name="Hameed A."/>
            <person name="Hsu Y.-H."/>
            <person name="Young C.-C."/>
        </authorList>
    </citation>
    <scope>NUCLEOTIDE SEQUENCE [LARGE SCALE GENOMIC DNA]</scope>
    <source>
        <strain evidence="4 5">CC-YHH848</strain>
    </source>
</reference>
<dbReference type="EMBL" id="SSOD01000011">
    <property type="protein sequence ID" value="THF60291.1"/>
    <property type="molecule type" value="Genomic_DNA"/>
</dbReference>
<dbReference type="Proteomes" id="UP000307956">
    <property type="component" value="Unassembled WGS sequence"/>
</dbReference>
<keyword evidence="2" id="KW-0129">CBS domain</keyword>
<evidence type="ECO:0000256" key="1">
    <source>
        <dbReference type="ARBA" id="ARBA00022737"/>
    </source>
</evidence>
<dbReference type="PROSITE" id="PS51371">
    <property type="entry name" value="CBS"/>
    <property type="match status" value="1"/>
</dbReference>
<protein>
    <submittedName>
        <fullName evidence="4">CBS domain-containing protein</fullName>
    </submittedName>
</protein>
<keyword evidence="5" id="KW-1185">Reference proteome</keyword>
<name>A0A4V3WAR5_9RHOO</name>
<sequence>MPSRAIYQVIEERPFVCVPSHMTVQEVTRRMAALHESAALISEHGVLVGIFTERDATFRVLAAGLDPARTTVGEVLTHHPQSIRDDKPFGHALHMMYEGGFRHVPVVTRDNRPLGVVTARDALGIDAISLGEELVRREEITVIL</sequence>
<keyword evidence="1" id="KW-0677">Repeat</keyword>
<dbReference type="Gene3D" id="3.10.580.10">
    <property type="entry name" value="CBS-domain"/>
    <property type="match status" value="1"/>
</dbReference>
<dbReference type="InterPro" id="IPR051462">
    <property type="entry name" value="CBS_domain-containing"/>
</dbReference>
<dbReference type="InterPro" id="IPR046342">
    <property type="entry name" value="CBS_dom_sf"/>
</dbReference>
<accession>A0A4V3WAR5</accession>
<comment type="caution">
    <text evidence="4">The sequence shown here is derived from an EMBL/GenBank/DDBJ whole genome shotgun (WGS) entry which is preliminary data.</text>
</comment>
<evidence type="ECO:0000313" key="4">
    <source>
        <dbReference type="EMBL" id="THF60291.1"/>
    </source>
</evidence>
<evidence type="ECO:0000259" key="3">
    <source>
        <dbReference type="PROSITE" id="PS51371"/>
    </source>
</evidence>
<dbReference type="RefSeq" id="WP_136385593.1">
    <property type="nucleotide sequence ID" value="NZ_SSOD01000011.1"/>
</dbReference>
<dbReference type="SUPFAM" id="SSF54631">
    <property type="entry name" value="CBS-domain pair"/>
    <property type="match status" value="1"/>
</dbReference>
<feature type="domain" description="CBS" evidence="3">
    <location>
        <begin position="76"/>
        <end position="133"/>
    </location>
</feature>
<dbReference type="OrthoDB" id="9807125at2"/>
<dbReference type="Pfam" id="PF00571">
    <property type="entry name" value="CBS"/>
    <property type="match status" value="2"/>
</dbReference>
<dbReference type="AlphaFoldDB" id="A0A4V3WAR5"/>
<evidence type="ECO:0000256" key="2">
    <source>
        <dbReference type="PROSITE-ProRule" id="PRU00703"/>
    </source>
</evidence>
<organism evidence="4 5">
    <name type="scientific">Pseudothauera rhizosphaerae</name>
    <dbReference type="NCBI Taxonomy" id="2565932"/>
    <lineage>
        <taxon>Bacteria</taxon>
        <taxon>Pseudomonadati</taxon>
        <taxon>Pseudomonadota</taxon>
        <taxon>Betaproteobacteria</taxon>
        <taxon>Rhodocyclales</taxon>
        <taxon>Zoogloeaceae</taxon>
        <taxon>Pseudothauera</taxon>
    </lineage>
</organism>
<proteinExistence type="predicted"/>
<dbReference type="PANTHER" id="PTHR48108:SF26">
    <property type="entry name" value="CBS DOMAIN-CONTAINING PROTEIN DDB_G0289609"/>
    <property type="match status" value="1"/>
</dbReference>
<dbReference type="InterPro" id="IPR000644">
    <property type="entry name" value="CBS_dom"/>
</dbReference>
<dbReference type="PANTHER" id="PTHR48108">
    <property type="entry name" value="CBS DOMAIN-CONTAINING PROTEIN CBSX2, CHLOROPLASTIC"/>
    <property type="match status" value="1"/>
</dbReference>
<dbReference type="SMART" id="SM00116">
    <property type="entry name" value="CBS"/>
    <property type="match status" value="2"/>
</dbReference>
<evidence type="ECO:0000313" key="5">
    <source>
        <dbReference type="Proteomes" id="UP000307956"/>
    </source>
</evidence>
<gene>
    <name evidence="4" type="ORF">E6O51_13855</name>
</gene>